<evidence type="ECO:0000313" key="3">
    <source>
        <dbReference type="WBParaSite" id="L893_g25820.t1"/>
    </source>
</evidence>
<reference evidence="3" key="1">
    <citation type="submission" date="2016-11" db="UniProtKB">
        <authorList>
            <consortium name="WormBaseParasite"/>
        </authorList>
    </citation>
    <scope>IDENTIFICATION</scope>
</reference>
<dbReference type="WBParaSite" id="L893_g25820.t1">
    <property type="protein sequence ID" value="L893_g25820.t1"/>
    <property type="gene ID" value="L893_g25820"/>
</dbReference>
<dbReference type="AlphaFoldDB" id="A0A1I7ZFI3"/>
<keyword evidence="2" id="KW-1185">Reference proteome</keyword>
<evidence type="ECO:0000256" key="1">
    <source>
        <dbReference type="SAM" id="SignalP"/>
    </source>
</evidence>
<protein>
    <submittedName>
        <fullName evidence="3">Elicitin-like protein</fullName>
    </submittedName>
</protein>
<name>A0A1I7ZFI3_9BILA</name>
<feature type="chain" id="PRO_5009313377" evidence="1">
    <location>
        <begin position="21"/>
        <end position="122"/>
    </location>
</feature>
<feature type="signal peptide" evidence="1">
    <location>
        <begin position="1"/>
        <end position="20"/>
    </location>
</feature>
<dbReference type="Proteomes" id="UP000095287">
    <property type="component" value="Unplaced"/>
</dbReference>
<organism evidence="2 3">
    <name type="scientific">Steinernema glaseri</name>
    <dbReference type="NCBI Taxonomy" id="37863"/>
    <lineage>
        <taxon>Eukaryota</taxon>
        <taxon>Metazoa</taxon>
        <taxon>Ecdysozoa</taxon>
        <taxon>Nematoda</taxon>
        <taxon>Chromadorea</taxon>
        <taxon>Rhabditida</taxon>
        <taxon>Tylenchina</taxon>
        <taxon>Panagrolaimomorpha</taxon>
        <taxon>Strongyloidoidea</taxon>
        <taxon>Steinernematidae</taxon>
        <taxon>Steinernema</taxon>
    </lineage>
</organism>
<keyword evidence="1" id="KW-0732">Signal</keyword>
<evidence type="ECO:0000313" key="2">
    <source>
        <dbReference type="Proteomes" id="UP000095287"/>
    </source>
</evidence>
<sequence length="122" mass="13381">MDLIHLTIVLFVSCLPSSEAIVPSKGSCWTDRIIALSGTLTIENMCNVTRRCASETFLLESATEECGQASISALLRNILTFSTLKTTPSWTAAETDISLRLTTPAAHLMNVSRDRLTRNVHE</sequence>
<proteinExistence type="predicted"/>
<accession>A0A1I7ZFI3</accession>